<dbReference type="InterPro" id="IPR039564">
    <property type="entry name" value="Peptidase_C39-like"/>
</dbReference>
<proteinExistence type="predicted"/>
<dbReference type="RefSeq" id="WP_153811308.1">
    <property type="nucleotide sequence ID" value="NZ_BDCO01000002.1"/>
</dbReference>
<dbReference type="OrthoDB" id="1861022at2"/>
<dbReference type="STRING" id="690879.TSACC_21103"/>
<dbReference type="PANTHER" id="PTHR40524">
    <property type="entry name" value="PEPTIDASE_C39_2 DOMAIN-CONTAINING PROTEIN"/>
    <property type="match status" value="1"/>
</dbReference>
<sequence>MTARRILSLVLLFLLVFVAWTGWWLTDWLGRRPIDPSGGLYFPSRYVLSVPQFLQEDPRWGQDQLATTPSTVGGEGCAVSSAAMVLASYGVDVDPGRLNKFLTQLPGGYTPEGWIYWEKAAEFAPGLTAKLLPHYEDKPSYFLIDRNLIQGNPVIIRLRYPSGVTHFVVICGKDGYDYLIRDPGRGGVKGVYPLKDFGGPIEALRFYRKP</sequence>
<dbReference type="Gene3D" id="3.90.70.10">
    <property type="entry name" value="Cysteine proteinases"/>
    <property type="match status" value="1"/>
</dbReference>
<organism evidence="2 3">
    <name type="scientific">Terrimicrobium sacchariphilum</name>
    <dbReference type="NCBI Taxonomy" id="690879"/>
    <lineage>
        <taxon>Bacteria</taxon>
        <taxon>Pseudomonadati</taxon>
        <taxon>Verrucomicrobiota</taxon>
        <taxon>Terrimicrobiia</taxon>
        <taxon>Terrimicrobiales</taxon>
        <taxon>Terrimicrobiaceae</taxon>
        <taxon>Terrimicrobium</taxon>
    </lineage>
</organism>
<keyword evidence="3" id="KW-1185">Reference proteome</keyword>
<dbReference type="Pfam" id="PF13529">
    <property type="entry name" value="Peptidase_C39_2"/>
    <property type="match status" value="1"/>
</dbReference>
<accession>A0A146G5N4</accession>
<protein>
    <submittedName>
        <fullName evidence="2">Peptidase_C39 like family protein</fullName>
    </submittedName>
</protein>
<comment type="caution">
    <text evidence="2">The sequence shown here is derived from an EMBL/GenBank/DDBJ whole genome shotgun (WGS) entry which is preliminary data.</text>
</comment>
<evidence type="ECO:0000259" key="1">
    <source>
        <dbReference type="Pfam" id="PF13529"/>
    </source>
</evidence>
<feature type="domain" description="Peptidase C39-like" evidence="1">
    <location>
        <begin position="51"/>
        <end position="183"/>
    </location>
</feature>
<name>A0A146G5N4_TERSA</name>
<reference evidence="3" key="1">
    <citation type="journal article" date="2017" name="Genome Announc.">
        <title>Draft Genome Sequence of Terrimicrobium sacchariphilum NM-5T, a Facultative Anaerobic Soil Bacterium of the Class Spartobacteria.</title>
        <authorList>
            <person name="Qiu Y.L."/>
            <person name="Tourlousse D.M."/>
            <person name="Matsuura N."/>
            <person name="Ohashi A."/>
            <person name="Sekiguchi Y."/>
        </authorList>
    </citation>
    <scope>NUCLEOTIDE SEQUENCE [LARGE SCALE GENOMIC DNA]</scope>
    <source>
        <strain evidence="3">NM-5</strain>
    </source>
</reference>
<evidence type="ECO:0000313" key="2">
    <source>
        <dbReference type="EMBL" id="GAT32703.1"/>
    </source>
</evidence>
<dbReference type="PANTHER" id="PTHR40524:SF1">
    <property type="entry name" value="PEPTIDASE C39-LIKE DOMAIN-CONTAINING PROTEIN"/>
    <property type="match status" value="1"/>
</dbReference>
<gene>
    <name evidence="2" type="ORF">TSACC_21103</name>
</gene>
<dbReference type="InParanoid" id="A0A146G5N4"/>
<dbReference type="AlphaFoldDB" id="A0A146G5N4"/>
<dbReference type="Proteomes" id="UP000076023">
    <property type="component" value="Unassembled WGS sequence"/>
</dbReference>
<dbReference type="EMBL" id="BDCO01000002">
    <property type="protein sequence ID" value="GAT32703.1"/>
    <property type="molecule type" value="Genomic_DNA"/>
</dbReference>
<evidence type="ECO:0000313" key="3">
    <source>
        <dbReference type="Proteomes" id="UP000076023"/>
    </source>
</evidence>